<evidence type="ECO:0000313" key="5">
    <source>
        <dbReference type="Proteomes" id="UP001202328"/>
    </source>
</evidence>
<sequence>MGCTSSKLDDLPAVKLCRDRCYYLDEAIRQRYAFSDSHSAYIQSLKGFGFSLDRFFDNTNNNNQDLDDKIPISASSSLRIPSGRKVVDSLPSNPHPPSNSNANSGSHLHSHSNSGSHLHSHSHSGSHLQFHSDSEDSDEDDDGDESSGSPDHHLHDHHGHGDMNSHFHNQHHLNQHGGNMNGNGYMTMNYMRNHSTQSVVYEQRPMSPETVHFGESSSSYHQPYYSYPNYENNMYNSGSYGSYNYPPQPVYSNYGGMGMGGGGGFFGSSAPYGSYSSPPRQQHYSMASSSGSKPPPPPPSPPRASPWDFLDPFTSTFEKYYPPQTPSRDSREVREEEGIPELEDEDYQNEVVKEVHGNQRLSGESGGGNFTKNVRNEEGKKKKQKKKAIDREDAYQTRNIVPEKNQGVEYEVHLVEKNFVAKEEQPKEPINVAAFKGRFTTVSEVVREIKAQFERASDSGIEVAKILEAGKLPYNRKNAVYHVSSKMLHSITPSMSVGSSQPSTPPTLERDGSVFLEFNGDIQRKLLNLSSTLQKLYNWEKKLYEEVKAEEKMRLIHERKSRRLKRMDEKGAEAHKVDATRILVQTLSTKIRIAIQVVEKISVKINKLRDEELCPQINQLIHGLIKMWAVMLECHRNQCQAIAEAKNLDAIAFNKNLNDDHLEASVQLELELLNWILRFSSWVIAQKAFVKALNSWLLKCLLHEPEETEDGLAPFSPGRIGAPAVFVICNQWFRAMERISEKEVLDTMRVFAASVHHLCEQHNVELRQRMTGNRDLERRVKAIEREEQKMHKALQVVDKQMVLLSGQGYGLSLPGIVEPSDTTNAISLQSGLKRIFESMERFMASSMQAYGELRVIGEETRPGRENAQHGRKSRTIIKLIYLFVLEVDVMKERFVKLLFGEDMSVGGKGFCTAIINLSGWKRNLG</sequence>
<dbReference type="GO" id="GO:0005085">
    <property type="term" value="F:guanyl-nucleotide exchange factor activity"/>
    <property type="evidence" value="ECO:0007669"/>
    <property type="project" value="UniProtKB-UniRule"/>
</dbReference>
<feature type="domain" description="PRONE" evidence="3">
    <location>
        <begin position="877"/>
        <end position="925"/>
    </location>
</feature>
<comment type="caution">
    <text evidence="4">The sequence shown here is derived from an EMBL/GenBank/DDBJ whole genome shotgun (WGS) entry which is preliminary data.</text>
</comment>
<feature type="compositionally biased region" description="Basic and acidic residues" evidence="2">
    <location>
        <begin position="328"/>
        <end position="337"/>
    </location>
</feature>
<organism evidence="4 5">
    <name type="scientific">Papaver atlanticum</name>
    <dbReference type="NCBI Taxonomy" id="357466"/>
    <lineage>
        <taxon>Eukaryota</taxon>
        <taxon>Viridiplantae</taxon>
        <taxon>Streptophyta</taxon>
        <taxon>Embryophyta</taxon>
        <taxon>Tracheophyta</taxon>
        <taxon>Spermatophyta</taxon>
        <taxon>Magnoliopsida</taxon>
        <taxon>Ranunculales</taxon>
        <taxon>Papaveraceae</taxon>
        <taxon>Papaveroideae</taxon>
        <taxon>Papaver</taxon>
    </lineage>
</organism>
<dbReference type="EMBL" id="JAJJMB010009541">
    <property type="protein sequence ID" value="KAI3913198.1"/>
    <property type="molecule type" value="Genomic_DNA"/>
</dbReference>
<feature type="compositionally biased region" description="Low complexity" evidence="2">
    <location>
        <begin position="98"/>
        <end position="117"/>
    </location>
</feature>
<evidence type="ECO:0000313" key="4">
    <source>
        <dbReference type="EMBL" id="KAI3913198.1"/>
    </source>
</evidence>
<dbReference type="Pfam" id="PF03759">
    <property type="entry name" value="PRONE"/>
    <property type="match status" value="1"/>
</dbReference>
<evidence type="ECO:0000256" key="2">
    <source>
        <dbReference type="SAM" id="MobiDB-lite"/>
    </source>
</evidence>
<keyword evidence="1" id="KW-0344">Guanine-nucleotide releasing factor</keyword>
<dbReference type="Pfam" id="PF04782">
    <property type="entry name" value="DUF632"/>
    <property type="match status" value="1"/>
</dbReference>
<keyword evidence="5" id="KW-1185">Reference proteome</keyword>
<dbReference type="Gene3D" id="1.20.58.2010">
    <property type="entry name" value="PRONE domain, subdomain 1"/>
    <property type="match status" value="1"/>
</dbReference>
<protein>
    <recommendedName>
        <fullName evidence="3">PRONE domain-containing protein</fullName>
    </recommendedName>
</protein>
<feature type="region of interest" description="Disordered" evidence="2">
    <location>
        <begin position="359"/>
        <end position="391"/>
    </location>
</feature>
<evidence type="ECO:0000259" key="3">
    <source>
        <dbReference type="PROSITE" id="PS51334"/>
    </source>
</evidence>
<feature type="compositionally biased region" description="Low complexity" evidence="2">
    <location>
        <begin position="175"/>
        <end position="185"/>
    </location>
</feature>
<dbReference type="InterPro" id="IPR006867">
    <property type="entry name" value="DUF632"/>
</dbReference>
<evidence type="ECO:0000256" key="1">
    <source>
        <dbReference type="PROSITE-ProRule" id="PRU00663"/>
    </source>
</evidence>
<dbReference type="PANTHER" id="PTHR21450">
    <property type="entry name" value="PROTEIN ALTERED PHOSPHATE STARVATION RESPONSE 1"/>
    <property type="match status" value="1"/>
</dbReference>
<dbReference type="PANTHER" id="PTHR21450:SF41">
    <property type="entry name" value="RNA POLYMERASE SUBUNIT BETA, PUTATIVE (DUF630 AND DUF632)-RELATED"/>
    <property type="match status" value="1"/>
</dbReference>
<feature type="compositionally biased region" description="Basic and acidic residues" evidence="2">
    <location>
        <begin position="150"/>
        <end position="165"/>
    </location>
</feature>
<dbReference type="Proteomes" id="UP001202328">
    <property type="component" value="Unassembled WGS sequence"/>
</dbReference>
<proteinExistence type="predicted"/>
<reference evidence="4" key="1">
    <citation type="submission" date="2022-04" db="EMBL/GenBank/DDBJ databases">
        <title>A functionally conserved STORR gene fusion in Papaver species that diverged 16.8 million years ago.</title>
        <authorList>
            <person name="Catania T."/>
        </authorList>
    </citation>
    <scope>NUCLEOTIDE SEQUENCE</scope>
    <source>
        <strain evidence="4">S-188037</strain>
    </source>
</reference>
<gene>
    <name evidence="4" type="ORF">MKW98_007214</name>
</gene>
<dbReference type="InterPro" id="IPR005512">
    <property type="entry name" value="PRONE_dom"/>
</dbReference>
<accession>A0AAD4SMG2</accession>
<name>A0AAD4SMG2_9MAGN</name>
<dbReference type="InterPro" id="IPR006868">
    <property type="entry name" value="DUF630"/>
</dbReference>
<dbReference type="AlphaFoldDB" id="A0AAD4SMG2"/>
<dbReference type="Pfam" id="PF04783">
    <property type="entry name" value="DUF630"/>
    <property type="match status" value="1"/>
</dbReference>
<dbReference type="PROSITE" id="PS51334">
    <property type="entry name" value="PRONE"/>
    <property type="match status" value="1"/>
</dbReference>
<feature type="region of interest" description="Disordered" evidence="2">
    <location>
        <begin position="273"/>
        <end position="344"/>
    </location>
</feature>
<feature type="region of interest" description="Disordered" evidence="2">
    <location>
        <begin position="81"/>
        <end position="185"/>
    </location>
</feature>
<feature type="compositionally biased region" description="Acidic residues" evidence="2">
    <location>
        <begin position="135"/>
        <end position="145"/>
    </location>
</feature>
<feature type="compositionally biased region" description="Pro residues" evidence="2">
    <location>
        <begin position="293"/>
        <end position="304"/>
    </location>
</feature>